<keyword evidence="1" id="KW-0732">Signal</keyword>
<sequence length="136" mass="14225">MNTFKRRIRAAALIAASVGAAGAASAQTLTNRDTAGWTEVGPVEHVTYFVLPSSIARDGQTVRFLMKADIPSGMGEDAPNTVVAEIVVDCATRTIGRGTTEIYSAARFLATEPHDAALGPASDPGQTLLIEHVCKA</sequence>
<proteinExistence type="predicted"/>
<dbReference type="KEGG" id="bgoe:IFJ75_15585"/>
<evidence type="ECO:0000313" key="3">
    <source>
        <dbReference type="EMBL" id="QTC90647.1"/>
    </source>
</evidence>
<dbReference type="RefSeq" id="WP_207869222.1">
    <property type="nucleotide sequence ID" value="NZ_CP062222.1"/>
</dbReference>
<feature type="chain" id="PRO_5037524532" description="Surface-adhesin protein E-like domain-containing protein" evidence="1">
    <location>
        <begin position="27"/>
        <end position="136"/>
    </location>
</feature>
<dbReference type="AlphaFoldDB" id="A0A975C0J6"/>
<accession>A0A975C0J6</accession>
<feature type="domain" description="Surface-adhesin protein E-like" evidence="2">
    <location>
        <begin position="37"/>
        <end position="105"/>
    </location>
</feature>
<dbReference type="InterPro" id="IPR031939">
    <property type="entry name" value="Adhesin_E-like"/>
</dbReference>
<evidence type="ECO:0000259" key="2">
    <source>
        <dbReference type="Pfam" id="PF16747"/>
    </source>
</evidence>
<dbReference type="Proteomes" id="UP000663918">
    <property type="component" value="Chromosome"/>
</dbReference>
<reference evidence="3" key="1">
    <citation type="submission" date="2020-09" db="EMBL/GenBank/DDBJ databases">
        <title>Brevundimonas sp. LVF2 isolated from a puddle in Goettingen, Germany.</title>
        <authorList>
            <person name="Friedrich I."/>
            <person name="Klassen A."/>
            <person name="Hannes N."/>
            <person name="Schneider D."/>
            <person name="Hertel R."/>
            <person name="Daniel R."/>
        </authorList>
    </citation>
    <scope>NUCLEOTIDE SEQUENCE</scope>
    <source>
        <strain evidence="3">LVF2</strain>
    </source>
</reference>
<evidence type="ECO:0000256" key="1">
    <source>
        <dbReference type="SAM" id="SignalP"/>
    </source>
</evidence>
<feature type="signal peptide" evidence="1">
    <location>
        <begin position="1"/>
        <end position="26"/>
    </location>
</feature>
<gene>
    <name evidence="3" type="ORF">IFJ75_15585</name>
</gene>
<protein>
    <recommendedName>
        <fullName evidence="2">Surface-adhesin protein E-like domain-containing protein</fullName>
    </recommendedName>
</protein>
<dbReference type="EMBL" id="CP062222">
    <property type="protein sequence ID" value="QTC90647.1"/>
    <property type="molecule type" value="Genomic_DNA"/>
</dbReference>
<name>A0A975C0J6_9CAUL</name>
<keyword evidence="4" id="KW-1185">Reference proteome</keyword>
<organism evidence="3 4">
    <name type="scientific">Brevundimonas goettingensis</name>
    <dbReference type="NCBI Taxonomy" id="2774190"/>
    <lineage>
        <taxon>Bacteria</taxon>
        <taxon>Pseudomonadati</taxon>
        <taxon>Pseudomonadota</taxon>
        <taxon>Alphaproteobacteria</taxon>
        <taxon>Caulobacterales</taxon>
        <taxon>Caulobacteraceae</taxon>
        <taxon>Brevundimonas</taxon>
    </lineage>
</organism>
<evidence type="ECO:0000313" key="4">
    <source>
        <dbReference type="Proteomes" id="UP000663918"/>
    </source>
</evidence>
<dbReference type="Pfam" id="PF16747">
    <property type="entry name" value="Adhesin_E"/>
    <property type="match status" value="1"/>
</dbReference>